<organism evidence="2 3">
    <name type="scientific">Streptomyces wedmorensis</name>
    <dbReference type="NCBI Taxonomy" id="43759"/>
    <lineage>
        <taxon>Bacteria</taxon>
        <taxon>Bacillati</taxon>
        <taxon>Actinomycetota</taxon>
        <taxon>Actinomycetes</taxon>
        <taxon>Kitasatosporales</taxon>
        <taxon>Streptomycetaceae</taxon>
        <taxon>Streptomyces</taxon>
    </lineage>
</organism>
<evidence type="ECO:0000313" key="3">
    <source>
        <dbReference type="Proteomes" id="UP001600424"/>
    </source>
</evidence>
<feature type="compositionally biased region" description="Basic and acidic residues" evidence="1">
    <location>
        <begin position="7"/>
        <end position="37"/>
    </location>
</feature>
<reference evidence="2 3" key="1">
    <citation type="submission" date="2024-09" db="EMBL/GenBank/DDBJ databases">
        <title>The Natural Products Discovery Center: Release of the First 8490 Sequenced Strains for Exploring Actinobacteria Biosynthetic Diversity.</title>
        <authorList>
            <person name="Kalkreuter E."/>
            <person name="Kautsar S.A."/>
            <person name="Yang D."/>
            <person name="Bader C.D."/>
            <person name="Teijaro C.N."/>
            <person name="Fluegel L."/>
            <person name="Davis C.M."/>
            <person name="Simpson J.R."/>
            <person name="Lauterbach L."/>
            <person name="Steele A.D."/>
            <person name="Gui C."/>
            <person name="Meng S."/>
            <person name="Li G."/>
            <person name="Viehrig K."/>
            <person name="Ye F."/>
            <person name="Su P."/>
            <person name="Kiefer A.F."/>
            <person name="Nichols A."/>
            <person name="Cepeda A.J."/>
            <person name="Yan W."/>
            <person name="Fan B."/>
            <person name="Jiang Y."/>
            <person name="Adhikari A."/>
            <person name="Zheng C.-J."/>
            <person name="Schuster L."/>
            <person name="Cowan T.M."/>
            <person name="Smanski M.J."/>
            <person name="Chevrette M.G."/>
            <person name="De Carvalho L.P.S."/>
            <person name="Shen B."/>
        </authorList>
    </citation>
    <scope>NUCLEOTIDE SEQUENCE [LARGE SCALE GENOMIC DNA]</scope>
    <source>
        <strain evidence="2 3">NPDC056472</strain>
    </source>
</reference>
<evidence type="ECO:0000256" key="1">
    <source>
        <dbReference type="SAM" id="MobiDB-lite"/>
    </source>
</evidence>
<dbReference type="EMBL" id="JBHTRV010000009">
    <property type="protein sequence ID" value="MFE5980911.1"/>
    <property type="molecule type" value="Genomic_DNA"/>
</dbReference>
<accession>A0ABW6ITF6</accession>
<gene>
    <name evidence="2" type="ORF">ACFQ63_14510</name>
</gene>
<name>A0ABW6ITF6_STRWE</name>
<feature type="compositionally biased region" description="Gly residues" evidence="1">
    <location>
        <begin position="111"/>
        <end position="120"/>
    </location>
</feature>
<feature type="compositionally biased region" description="Basic and acidic residues" evidence="1">
    <location>
        <begin position="69"/>
        <end position="99"/>
    </location>
</feature>
<evidence type="ECO:0000313" key="2">
    <source>
        <dbReference type="EMBL" id="MFE5980911.1"/>
    </source>
</evidence>
<feature type="region of interest" description="Disordered" evidence="1">
    <location>
        <begin position="262"/>
        <end position="282"/>
    </location>
</feature>
<feature type="region of interest" description="Disordered" evidence="1">
    <location>
        <begin position="1"/>
        <end position="122"/>
    </location>
</feature>
<feature type="compositionally biased region" description="Basic and acidic residues" evidence="1">
    <location>
        <begin position="45"/>
        <end position="59"/>
    </location>
</feature>
<proteinExistence type="predicted"/>
<comment type="caution">
    <text evidence="2">The sequence shown here is derived from an EMBL/GenBank/DDBJ whole genome shotgun (WGS) entry which is preliminary data.</text>
</comment>
<evidence type="ECO:0008006" key="4">
    <source>
        <dbReference type="Google" id="ProtNLM"/>
    </source>
</evidence>
<dbReference type="InterPro" id="IPR016024">
    <property type="entry name" value="ARM-type_fold"/>
</dbReference>
<keyword evidence="3" id="KW-1185">Reference proteome</keyword>
<protein>
    <recommendedName>
        <fullName evidence="4">AAA+ ATPase domain-containing protein</fullName>
    </recommendedName>
</protein>
<sequence length="830" mass="88969">MSDQDDGDSRNEPQDAGRAADDRAGGHERGSDRDGDRSGGSGGRGGDRAGDRGAGRGGDRGAGQGADRGAGRGGERGAGRGDRDGDRADRGDREGEQPREPSVFASADRGPLGGESGTGGAATARRAVRTLAGGAGDRQTVIHGDGTVYEGPQVLALYGPDRAPHFVQGPVPPETLAHLGRVYCETTGYQRMKDRLRDHRVLVLCGEPGSGRQATALALLDELTHGKVFRLDPRHGVDEITEEAVEDGGGHLLELLTEDIRTESEPRHSRSGPGDRVAAAPRPATRLSELHLDRFGDLLRGRNAYGVVLVENGELADRLLRGRYGVYCPPPPADEVLHRHLRLQLGGEALGTAQAVARRPDVVEALGLEALRPREAALLADHLGRHWRGELTDEQLLADCATFVTAQAREWFAGADRPGTLPEALPVLNAGAFRIAVAVFDGSAYSLAAEAAELLAWELAVTLDPEHAPGRRLFGTHAQHRPVLARAVLEDGELDLGPAKVPVRAVRFQGGGLAGAVLGEVWHGYHNVRGPVARWLRALCDDPRSEVWVRASIAAGVLCSWDWIHGFRELIAPLAATDEPVARMAAATALAESARDPRVRPAVADVLKEWATSDEDTLVETALLAHGYVLAAGDVPGSLDALARVVRAREASDTDVLVHAAFSAARLLASGEPEPVLLRLRQWLDDGRLSLANLVLLTVIRALGTRTTHLWGLRDVPELDPHAARPLLVALLATRPGLAPDLARLLRHTLATARSGEVALEAFGGLLRRAAKDPEALRHVCGFLPLLAVDRRDRDRLRGLLNELVRDRDRPLDRRAARRMWDAVTEGANR</sequence>
<dbReference type="Proteomes" id="UP001600424">
    <property type="component" value="Unassembled WGS sequence"/>
</dbReference>
<dbReference type="SUPFAM" id="SSF48371">
    <property type="entry name" value="ARM repeat"/>
    <property type="match status" value="1"/>
</dbReference>
<dbReference type="RefSeq" id="WP_386255235.1">
    <property type="nucleotide sequence ID" value="NZ_JBHTRV010000009.1"/>
</dbReference>